<name>A0A516WZC7_9ACTN</name>
<evidence type="ECO:0000256" key="2">
    <source>
        <dbReference type="ARBA" id="ARBA00023002"/>
    </source>
</evidence>
<dbReference type="PANTHER" id="PTHR43111">
    <property type="entry name" value="ALDEHYDE DEHYDROGENASE B-RELATED"/>
    <property type="match status" value="1"/>
</dbReference>
<protein>
    <submittedName>
        <fullName evidence="4">Phenylacetic acid degradation bifunctional protein PaaZ</fullName>
    </submittedName>
</protein>
<dbReference type="Proteomes" id="UP000317344">
    <property type="component" value="Chromosome"/>
</dbReference>
<dbReference type="InterPro" id="IPR016163">
    <property type="entry name" value="Ald_DH_C"/>
</dbReference>
<dbReference type="InterPro" id="IPR016162">
    <property type="entry name" value="Ald_DH_N"/>
</dbReference>
<keyword evidence="2" id="KW-0560">Oxidoreductase</keyword>
<dbReference type="RefSeq" id="WP_143905563.1">
    <property type="nucleotide sequence ID" value="NZ_CP041765.1"/>
</dbReference>
<dbReference type="NCBIfam" id="NF008868">
    <property type="entry name" value="PRK11903.1"/>
    <property type="match status" value="1"/>
</dbReference>
<reference evidence="4 5" key="1">
    <citation type="submission" date="2019-07" db="EMBL/GenBank/DDBJ databases">
        <title>Tomitella cavernea sp. nov., an actinomycete isolated from soil.</title>
        <authorList>
            <person name="Cheng J."/>
        </authorList>
    </citation>
    <scope>NUCLEOTIDE SEQUENCE [LARGE SCALE GENOMIC DNA]</scope>
    <source>
        <strain evidence="4 5">HY188</strain>
    </source>
</reference>
<dbReference type="SUPFAM" id="SSF53720">
    <property type="entry name" value="ALDH-like"/>
    <property type="match status" value="1"/>
</dbReference>
<evidence type="ECO:0000256" key="1">
    <source>
        <dbReference type="ARBA" id="ARBA00009986"/>
    </source>
</evidence>
<evidence type="ECO:0000313" key="5">
    <source>
        <dbReference type="Proteomes" id="UP000317344"/>
    </source>
</evidence>
<evidence type="ECO:0000259" key="3">
    <source>
        <dbReference type="Pfam" id="PF00171"/>
    </source>
</evidence>
<proteinExistence type="inferred from homology"/>
<dbReference type="KEGG" id="toy:FO059_00830"/>
<evidence type="ECO:0000313" key="4">
    <source>
        <dbReference type="EMBL" id="QDQ96155.1"/>
    </source>
</evidence>
<dbReference type="Gene3D" id="3.40.605.10">
    <property type="entry name" value="Aldehyde Dehydrogenase, Chain A, domain 1"/>
    <property type="match status" value="1"/>
</dbReference>
<accession>A0A516WZC7</accession>
<feature type="domain" description="Aldehyde dehydrogenase" evidence="3">
    <location>
        <begin position="21"/>
        <end position="443"/>
    </location>
</feature>
<dbReference type="InterPro" id="IPR011966">
    <property type="entry name" value="PaaN-DH"/>
</dbReference>
<dbReference type="InterPro" id="IPR015590">
    <property type="entry name" value="Aldehyde_DH_dom"/>
</dbReference>
<keyword evidence="5" id="KW-1185">Reference proteome</keyword>
<dbReference type="OrthoDB" id="9759612at2"/>
<dbReference type="EMBL" id="CP041765">
    <property type="protein sequence ID" value="QDQ96155.1"/>
    <property type="molecule type" value="Genomic_DNA"/>
</dbReference>
<dbReference type="GO" id="GO:0016620">
    <property type="term" value="F:oxidoreductase activity, acting on the aldehyde or oxo group of donors, NAD or NADP as acceptor"/>
    <property type="evidence" value="ECO:0007669"/>
    <property type="project" value="InterPro"/>
</dbReference>
<gene>
    <name evidence="4" type="primary">paaZ</name>
    <name evidence="4" type="ORF">FO059_00830</name>
</gene>
<dbReference type="Gene3D" id="3.40.309.10">
    <property type="entry name" value="Aldehyde Dehydrogenase, Chain A, domain 2"/>
    <property type="match status" value="1"/>
</dbReference>
<reference evidence="4 5" key="2">
    <citation type="submission" date="2019-07" db="EMBL/GenBank/DDBJ databases">
        <authorList>
            <person name="Huang Y."/>
        </authorList>
    </citation>
    <scope>NUCLEOTIDE SEQUENCE [LARGE SCALE GENOMIC DNA]</scope>
    <source>
        <strain evidence="4 5">HY188</strain>
    </source>
</reference>
<dbReference type="Pfam" id="PF00171">
    <property type="entry name" value="Aldedh"/>
    <property type="match status" value="1"/>
</dbReference>
<organism evidence="4 5">
    <name type="scientific">Tomitella fengzijianii</name>
    <dbReference type="NCBI Taxonomy" id="2597660"/>
    <lineage>
        <taxon>Bacteria</taxon>
        <taxon>Bacillati</taxon>
        <taxon>Actinomycetota</taxon>
        <taxon>Actinomycetes</taxon>
        <taxon>Mycobacteriales</taxon>
        <taxon>Tomitella</taxon>
    </lineage>
</organism>
<sequence>MITTLESYVRGSWLAPADKGTVLRDAATGEPIARISARPLDYGPVVDHARQVGGPALRALTFQRRASMLKALGKHLSARIPDFTELSLATGATRRDAVVDIDGGINALFVYGGKGAKQLPDSNVLPDGDFEPLGKSGAFGVQHVLTPRRGVAVQINAFNFPVWGMLEKLAPALLAGVPSIIKPASQTAYLTEMVFREIVASRLLPEGAVQLVCARPDGLLDELGPQDSLAVTGSRDTAAALRRHDAVIANAVRYTAEADSLNSSVLGPDVSPGDPEFDVFVKMVATEMTQKAGQKCTAIRRVFIPATNMDAMQDALTARLAKVLVGNPGAEDTRMGALASQGQRDDVRRAVDTLAGAAKVVFGDAHGRPGNFSADADFDAGAFMSPVLLRADDPDREELHSVEAFGPVATLMPYDGADRAAELIARGRGSLVASVVTGDTDFAVGLIAAAAPWHGRILVVDRDSAAESTGHGAALAQAVHGGPGRAGGGEELGGLRALPHHLQRSAIQGGPGLLAELTEQ</sequence>
<dbReference type="InterPro" id="IPR016161">
    <property type="entry name" value="Ald_DH/histidinol_DH"/>
</dbReference>
<dbReference type="NCBIfam" id="TIGR02278">
    <property type="entry name" value="PaaN-DH"/>
    <property type="match status" value="1"/>
</dbReference>
<dbReference type="PANTHER" id="PTHR43111:SF1">
    <property type="entry name" value="ALDEHYDE DEHYDROGENASE B-RELATED"/>
    <property type="match status" value="1"/>
</dbReference>
<dbReference type="CDD" id="cd07128">
    <property type="entry name" value="ALDH_MaoC-N"/>
    <property type="match status" value="1"/>
</dbReference>
<dbReference type="AlphaFoldDB" id="A0A516WZC7"/>
<comment type="similarity">
    <text evidence="1">Belongs to the aldehyde dehydrogenase family.</text>
</comment>